<sequence>HMVWPDEEEIAMLAKSKVGAIHNPTSNMKLGAGVSPVPAMLAAGIKVGLGTDGAASNNDLDMWEEIRQAALLHKVASNDPTALPAITALRLATSLGAEAIGLGEITGSLEVGKQADMIQVDMSDPRLQPIYDVISHLVYVVHSSDVITTVIDGRILVENGKVLSLDAQQITPKVTAQADKIRAALRAAALE</sequence>
<protein>
    <submittedName>
        <fullName evidence="3">S-adenosylhomocysteine deaminase Methylthioadenosine deaminase</fullName>
        <ecNumber evidence="3">3.5.4.28</ecNumber>
    </submittedName>
</protein>
<evidence type="ECO:0000313" key="3">
    <source>
        <dbReference type="EMBL" id="VAV91723.1"/>
    </source>
</evidence>
<dbReference type="AlphaFoldDB" id="A0A3B0S5S2"/>
<name>A0A3B0S5S2_9ZZZZ</name>
<dbReference type="SUPFAM" id="SSF51338">
    <property type="entry name" value="Composite domain of metallo-dependent hydrolases"/>
    <property type="match status" value="1"/>
</dbReference>
<dbReference type="EC" id="3.5.4.28" evidence="3"/>
<dbReference type="PANTHER" id="PTHR43794">
    <property type="entry name" value="AMINOHYDROLASE SSNA-RELATED"/>
    <property type="match status" value="1"/>
</dbReference>
<dbReference type="PANTHER" id="PTHR43794:SF11">
    <property type="entry name" value="AMIDOHYDROLASE-RELATED DOMAIN-CONTAINING PROTEIN"/>
    <property type="match status" value="1"/>
</dbReference>
<dbReference type="GO" id="GO:0050270">
    <property type="term" value="F:S-adenosylhomocysteine deaminase activity"/>
    <property type="evidence" value="ECO:0007669"/>
    <property type="project" value="UniProtKB-EC"/>
</dbReference>
<dbReference type="InterPro" id="IPR032466">
    <property type="entry name" value="Metal_Hydrolase"/>
</dbReference>
<proteinExistence type="predicted"/>
<accession>A0A3B0S5S2</accession>
<keyword evidence="1 3" id="KW-0378">Hydrolase</keyword>
<evidence type="ECO:0000256" key="1">
    <source>
        <dbReference type="ARBA" id="ARBA00022801"/>
    </source>
</evidence>
<evidence type="ECO:0000259" key="2">
    <source>
        <dbReference type="Pfam" id="PF01979"/>
    </source>
</evidence>
<feature type="non-terminal residue" evidence="3">
    <location>
        <position position="1"/>
    </location>
</feature>
<dbReference type="InterPro" id="IPR011059">
    <property type="entry name" value="Metal-dep_hydrolase_composite"/>
</dbReference>
<dbReference type="SUPFAM" id="SSF51556">
    <property type="entry name" value="Metallo-dependent hydrolases"/>
    <property type="match status" value="1"/>
</dbReference>
<dbReference type="Pfam" id="PF01979">
    <property type="entry name" value="Amidohydro_1"/>
    <property type="match status" value="1"/>
</dbReference>
<dbReference type="EMBL" id="UOEE01000131">
    <property type="protein sequence ID" value="VAV91723.1"/>
    <property type="molecule type" value="Genomic_DNA"/>
</dbReference>
<dbReference type="InterPro" id="IPR050287">
    <property type="entry name" value="MTA/SAH_deaminase"/>
</dbReference>
<dbReference type="Gene3D" id="3.20.20.140">
    <property type="entry name" value="Metal-dependent hydrolases"/>
    <property type="match status" value="1"/>
</dbReference>
<feature type="domain" description="Amidohydrolase-related" evidence="2">
    <location>
        <begin position="1"/>
        <end position="155"/>
    </location>
</feature>
<dbReference type="InterPro" id="IPR006680">
    <property type="entry name" value="Amidohydro-rel"/>
</dbReference>
<organism evidence="3">
    <name type="scientific">hydrothermal vent metagenome</name>
    <dbReference type="NCBI Taxonomy" id="652676"/>
    <lineage>
        <taxon>unclassified sequences</taxon>
        <taxon>metagenomes</taxon>
        <taxon>ecological metagenomes</taxon>
    </lineage>
</organism>
<gene>
    <name evidence="3" type="ORF">MNBD_ALPHA06-210</name>
</gene>
<reference evidence="3" key="1">
    <citation type="submission" date="2018-06" db="EMBL/GenBank/DDBJ databases">
        <authorList>
            <person name="Zhirakovskaya E."/>
        </authorList>
    </citation>
    <scope>NUCLEOTIDE SEQUENCE</scope>
</reference>